<evidence type="ECO:0000313" key="1">
    <source>
        <dbReference type="EMBL" id="EBX3153300.1"/>
    </source>
</evidence>
<reference evidence="1" key="1">
    <citation type="submission" date="2018-07" db="EMBL/GenBank/DDBJ databases">
        <authorList>
            <person name="Ashton P.M."/>
            <person name="Dallman T."/>
            <person name="Nair S."/>
            <person name="De Pinna E."/>
            <person name="Peters T."/>
            <person name="Grant K."/>
        </authorList>
    </citation>
    <scope>NUCLEOTIDE SEQUENCE</scope>
    <source>
        <strain evidence="1">136562</strain>
    </source>
</reference>
<gene>
    <name evidence="1" type="ORF">DRT54_04275</name>
</gene>
<protein>
    <submittedName>
        <fullName evidence="1">Uncharacterized protein</fullName>
    </submittedName>
</protein>
<dbReference type="EMBL" id="AAHKWI010000004">
    <property type="protein sequence ID" value="EBX3153300.1"/>
    <property type="molecule type" value="Genomic_DNA"/>
</dbReference>
<comment type="caution">
    <text evidence="1">The sequence shown here is derived from an EMBL/GenBank/DDBJ whole genome shotgun (WGS) entry which is preliminary data.</text>
</comment>
<sequence>MIIPGNRTGLFLGSRKLSPYQKRCSVLKNGARLHLFKDFLKAQEYSLLISSIAPSGTHRTSYFTDSV</sequence>
<proteinExistence type="predicted"/>
<accession>A0A3U2ZRS8</accession>
<organism evidence="1">
    <name type="scientific">Salmonella newport</name>
    <dbReference type="NCBI Taxonomy" id="108619"/>
    <lineage>
        <taxon>Bacteria</taxon>
        <taxon>Pseudomonadati</taxon>
        <taxon>Pseudomonadota</taxon>
        <taxon>Gammaproteobacteria</taxon>
        <taxon>Enterobacterales</taxon>
        <taxon>Enterobacteriaceae</taxon>
        <taxon>Salmonella</taxon>
    </lineage>
</organism>
<dbReference type="AlphaFoldDB" id="A0A3U2ZRS8"/>
<name>A0A3U2ZRS8_SALNE</name>